<evidence type="ECO:0000313" key="4">
    <source>
        <dbReference type="Proteomes" id="UP000799324"/>
    </source>
</evidence>
<keyword evidence="4" id="KW-1185">Reference proteome</keyword>
<dbReference type="Proteomes" id="UP000799324">
    <property type="component" value="Unassembled WGS sequence"/>
</dbReference>
<proteinExistence type="predicted"/>
<dbReference type="EMBL" id="MU004292">
    <property type="protein sequence ID" value="KAF2661759.1"/>
    <property type="molecule type" value="Genomic_DNA"/>
</dbReference>
<gene>
    <name evidence="3" type="ORF">K491DRAFT_385267</name>
</gene>
<organism evidence="3 4">
    <name type="scientific">Lophiostoma macrostomum CBS 122681</name>
    <dbReference type="NCBI Taxonomy" id="1314788"/>
    <lineage>
        <taxon>Eukaryota</taxon>
        <taxon>Fungi</taxon>
        <taxon>Dikarya</taxon>
        <taxon>Ascomycota</taxon>
        <taxon>Pezizomycotina</taxon>
        <taxon>Dothideomycetes</taxon>
        <taxon>Pleosporomycetidae</taxon>
        <taxon>Pleosporales</taxon>
        <taxon>Lophiostomataceae</taxon>
        <taxon>Lophiostoma</taxon>
    </lineage>
</organism>
<evidence type="ECO:0000256" key="2">
    <source>
        <dbReference type="SAM" id="Phobius"/>
    </source>
</evidence>
<name>A0A6A6TNX4_9PLEO</name>
<keyword evidence="2" id="KW-0812">Transmembrane</keyword>
<feature type="compositionally biased region" description="Polar residues" evidence="1">
    <location>
        <begin position="226"/>
        <end position="237"/>
    </location>
</feature>
<keyword evidence="2" id="KW-0472">Membrane</keyword>
<sequence>MLDTLFDAIDMLWAMWDEFSDALYVICSYTWEEVAGSYRVLLSVRQMYIGIWAVICAGVFVLGVHMALGFIQRLHNTDTAGDVLMPAEYEKEPPHFPGSPEPTVKSSSFRSPVSYTPPGSPFRRVDVSTPRSELAEGNALRVSGFFPEESSLFGGTQSDHGDGQPAMGWSGYGQFGARQPLEFEHFNGSSLRRDFSELRERGRQERLLGLTPAPPSRFQLKRVVSPSPTKGNVSGSGQDLGLLD</sequence>
<evidence type="ECO:0000313" key="3">
    <source>
        <dbReference type="EMBL" id="KAF2661759.1"/>
    </source>
</evidence>
<feature type="region of interest" description="Disordered" evidence="1">
    <location>
        <begin position="203"/>
        <end position="244"/>
    </location>
</feature>
<dbReference type="AlphaFoldDB" id="A0A6A6TNX4"/>
<reference evidence="3" key="1">
    <citation type="journal article" date="2020" name="Stud. Mycol.">
        <title>101 Dothideomycetes genomes: a test case for predicting lifestyles and emergence of pathogens.</title>
        <authorList>
            <person name="Haridas S."/>
            <person name="Albert R."/>
            <person name="Binder M."/>
            <person name="Bloem J."/>
            <person name="Labutti K."/>
            <person name="Salamov A."/>
            <person name="Andreopoulos B."/>
            <person name="Baker S."/>
            <person name="Barry K."/>
            <person name="Bills G."/>
            <person name="Bluhm B."/>
            <person name="Cannon C."/>
            <person name="Castanera R."/>
            <person name="Culley D."/>
            <person name="Daum C."/>
            <person name="Ezra D."/>
            <person name="Gonzalez J."/>
            <person name="Henrissat B."/>
            <person name="Kuo A."/>
            <person name="Liang C."/>
            <person name="Lipzen A."/>
            <person name="Lutzoni F."/>
            <person name="Magnuson J."/>
            <person name="Mondo S."/>
            <person name="Nolan M."/>
            <person name="Ohm R."/>
            <person name="Pangilinan J."/>
            <person name="Park H.-J."/>
            <person name="Ramirez L."/>
            <person name="Alfaro M."/>
            <person name="Sun H."/>
            <person name="Tritt A."/>
            <person name="Yoshinaga Y."/>
            <person name="Zwiers L.-H."/>
            <person name="Turgeon B."/>
            <person name="Goodwin S."/>
            <person name="Spatafora J."/>
            <person name="Crous P."/>
            <person name="Grigoriev I."/>
        </authorList>
    </citation>
    <scope>NUCLEOTIDE SEQUENCE</scope>
    <source>
        <strain evidence="3">CBS 122681</strain>
    </source>
</reference>
<feature type="compositionally biased region" description="Polar residues" evidence="1">
    <location>
        <begin position="104"/>
        <end position="114"/>
    </location>
</feature>
<protein>
    <submittedName>
        <fullName evidence="3">Uncharacterized protein</fullName>
    </submittedName>
</protein>
<feature type="transmembrane region" description="Helical" evidence="2">
    <location>
        <begin position="47"/>
        <end position="71"/>
    </location>
</feature>
<keyword evidence="2" id="KW-1133">Transmembrane helix</keyword>
<accession>A0A6A6TNX4</accession>
<evidence type="ECO:0000256" key="1">
    <source>
        <dbReference type="SAM" id="MobiDB-lite"/>
    </source>
</evidence>
<feature type="region of interest" description="Disordered" evidence="1">
    <location>
        <begin position="91"/>
        <end position="128"/>
    </location>
</feature>